<feature type="compositionally biased region" description="Acidic residues" evidence="1">
    <location>
        <begin position="184"/>
        <end position="194"/>
    </location>
</feature>
<dbReference type="Proteomes" id="UP000663879">
    <property type="component" value="Unassembled WGS sequence"/>
</dbReference>
<gene>
    <name evidence="3" type="ORF">OXX778_LOCUS19048</name>
</gene>
<feature type="domain" description="GapR-like DNA-binding" evidence="2">
    <location>
        <begin position="107"/>
        <end position="140"/>
    </location>
</feature>
<evidence type="ECO:0000313" key="4">
    <source>
        <dbReference type="Proteomes" id="UP000663879"/>
    </source>
</evidence>
<protein>
    <recommendedName>
        <fullName evidence="2">GapR-like DNA-binding domain-containing protein</fullName>
    </recommendedName>
</protein>
<evidence type="ECO:0000259" key="2">
    <source>
        <dbReference type="Pfam" id="PF10073"/>
    </source>
</evidence>
<reference evidence="3" key="1">
    <citation type="submission" date="2021-02" db="EMBL/GenBank/DDBJ databases">
        <authorList>
            <person name="Nowell W R."/>
        </authorList>
    </citation>
    <scope>NUCLEOTIDE SEQUENCE</scope>
    <source>
        <strain evidence="3">Ploen Becks lab</strain>
    </source>
</reference>
<comment type="caution">
    <text evidence="3">The sequence shown here is derived from an EMBL/GenBank/DDBJ whole genome shotgun (WGS) entry which is preliminary data.</text>
</comment>
<evidence type="ECO:0000313" key="3">
    <source>
        <dbReference type="EMBL" id="CAF1055847.1"/>
    </source>
</evidence>
<feature type="region of interest" description="Disordered" evidence="1">
    <location>
        <begin position="183"/>
        <end position="243"/>
    </location>
</feature>
<dbReference type="InterPro" id="IPR046367">
    <property type="entry name" value="GapR-like_DNA-bd"/>
</dbReference>
<feature type="compositionally biased region" description="Acidic residues" evidence="1">
    <location>
        <begin position="202"/>
        <end position="219"/>
    </location>
</feature>
<dbReference type="GO" id="GO:0003677">
    <property type="term" value="F:DNA binding"/>
    <property type="evidence" value="ECO:0007669"/>
    <property type="project" value="InterPro"/>
</dbReference>
<name>A0A814KVD2_9BILA</name>
<sequence>MTNKQTKQAQKGTVIAAKKPGVTKKKETMKKTITTKIASQVSQVAPSHTYNTQKYPLTPVSNNSVENVLKTYLEKIFTEIKTYFDDFRQKLNNINQSQRVVREKQALLLEKIESLENSKKTINGFPKDVYDEAKAVGIELNVNFVHNDESLLTTSFNPNIINLFGTKLMSKIFTQEELAAGHVEEEENDYDSNDSESNADQKDEEENDDEENEIDEEYDDGTKEGDEKNDLNKTADFLASLNL</sequence>
<proteinExistence type="predicted"/>
<feature type="compositionally biased region" description="Basic and acidic residues" evidence="1">
    <location>
        <begin position="220"/>
        <end position="233"/>
    </location>
</feature>
<organism evidence="3 4">
    <name type="scientific">Brachionus calyciflorus</name>
    <dbReference type="NCBI Taxonomy" id="104777"/>
    <lineage>
        <taxon>Eukaryota</taxon>
        <taxon>Metazoa</taxon>
        <taxon>Spiralia</taxon>
        <taxon>Gnathifera</taxon>
        <taxon>Rotifera</taxon>
        <taxon>Eurotatoria</taxon>
        <taxon>Monogononta</taxon>
        <taxon>Pseudotrocha</taxon>
        <taxon>Ploima</taxon>
        <taxon>Brachionidae</taxon>
        <taxon>Brachionus</taxon>
    </lineage>
</organism>
<keyword evidence="4" id="KW-1185">Reference proteome</keyword>
<dbReference type="EMBL" id="CAJNOC010005569">
    <property type="protein sequence ID" value="CAF1055847.1"/>
    <property type="molecule type" value="Genomic_DNA"/>
</dbReference>
<dbReference type="Pfam" id="PF10073">
    <property type="entry name" value="GapR_DNA-bd"/>
    <property type="match status" value="1"/>
</dbReference>
<accession>A0A814KVD2</accession>
<dbReference type="AlphaFoldDB" id="A0A814KVD2"/>
<evidence type="ECO:0000256" key="1">
    <source>
        <dbReference type="SAM" id="MobiDB-lite"/>
    </source>
</evidence>